<dbReference type="Gene3D" id="2.10.70.10">
    <property type="entry name" value="Complement Module, domain 1"/>
    <property type="match status" value="3"/>
</dbReference>
<comment type="caution">
    <text evidence="4">The sequence shown here is derived from an EMBL/GenBank/DDBJ whole genome shotgun (WGS) entry which is preliminary data.</text>
</comment>
<dbReference type="PROSITE" id="PS50923">
    <property type="entry name" value="SUSHI"/>
    <property type="match status" value="3"/>
</dbReference>
<dbReference type="InterPro" id="IPR011641">
    <property type="entry name" value="Tyr-kin_ephrin_A/B_rcpt-like"/>
</dbReference>
<dbReference type="SMART" id="SM01411">
    <property type="entry name" value="Ephrin_rec_like"/>
    <property type="match status" value="2"/>
</dbReference>
<dbReference type="SUPFAM" id="SSF53300">
    <property type="entry name" value="vWA-like"/>
    <property type="match status" value="1"/>
</dbReference>
<dbReference type="InterPro" id="IPR043555">
    <property type="entry name" value="SRPX-like"/>
</dbReference>
<dbReference type="CDD" id="cd01450">
    <property type="entry name" value="vWFA_subfamily_ECM"/>
    <property type="match status" value="1"/>
</dbReference>
<dbReference type="Pfam" id="PF00084">
    <property type="entry name" value="Sushi"/>
    <property type="match status" value="3"/>
</dbReference>
<dbReference type="CDD" id="cd00033">
    <property type="entry name" value="CCP"/>
    <property type="match status" value="3"/>
</dbReference>
<dbReference type="InterPro" id="IPR009030">
    <property type="entry name" value="Growth_fac_rcpt_cys_sf"/>
</dbReference>
<evidence type="ECO:0000313" key="5">
    <source>
        <dbReference type="Proteomes" id="UP001152795"/>
    </source>
</evidence>
<dbReference type="InterPro" id="IPR000742">
    <property type="entry name" value="EGF"/>
</dbReference>
<dbReference type="InterPro" id="IPR000436">
    <property type="entry name" value="Sushi_SCR_CCP_dom"/>
</dbReference>
<proteinExistence type="predicted"/>
<evidence type="ECO:0000256" key="2">
    <source>
        <dbReference type="ARBA" id="ARBA00023157"/>
    </source>
</evidence>
<dbReference type="PROSITE" id="PS50234">
    <property type="entry name" value="VWFA"/>
    <property type="match status" value="1"/>
</dbReference>
<sequence length="996" mass="110530">MNTVRRQELNSLVEVYNASFGTSFLNAAMMDSRLLLLSVFFSLFFSSHSQWHTSNRQRLNTFKESFKNSQSDLIIFIDVSGSVRTYGFRMEKYFVTSLLNEFSVAFYSTRIAIVTFGERIKTNLNYINLESTSVEDTTKCEFKKIFEHQVTFRNGRATNMKGAFRTGYDLLKEAESLGWKRTNVNTVAMMITDGAWNMGNPTNEINQLKNGQFNVEIFSVGVGYAVHSQLQTIASSNDKVIYANNFDQFKQLAQYIRGDAHERIYFKVSDGRCSTRCHKDAFCSCGTVGGRYVCACNAGFSGNGIDCQPCPLGSFKDFPSPLKCTGCPKNSNTARTGSTSIKDCSCKVGYEGDPEKKIECTAVKCPPIAAPKNGQMSGAKCHGFYQAKCFFKCNTGYLRYGPPYRECLSNKKWSGQNIRCDVQRCNDIPPLHHGTASCSGSAFQDTCNFQCNRGYELIGSGQKVCQANGQWTGSDVVRCEAKKCPALRKLSFGTVEPVDCVTRAQNYAAGCIFRCSNGYVMQGQGNLVCREDGTWSHGIPTCTDTQPPMIVCPKSRTVGTDKNKPTATVDFGGVEYGDNSQLFGNAQIKFKQSPEGIQSPHKFSLGRTTTSYTVEDQAGNINRCSFSVEVVDKESPRVISCPKDKIVATKHDKVVITWEPVIFKDNAGDNKLTIIGSDRNNTEFRSGTYIISYTATDGKNPEARCLFTITVTSLPCPYYPPPINGGVAMKDYWGAPAAFISCNKGYDFATTPAWLYQCFVDGTWLLYPGTATMPWPDCTVVYDADARKGMELQYFSGDCTDPAVQLEAKKNFLKAFNIFLQDQFPDYCDIEQSCTVENVQVLCGQKQGIGNRRKRGIPGKTVFIDIEVKMQNKKGKTPSDLVSALDSVSAKVKSEPKLQQLQTNKQMLTYETLLENPAEISCRNGSVFGMNASPDKGAFQKCQSCPAGTYFDLKLKSCQDCPKDTYQEESGRFHCNKCPQKTFTTGSKVKNATDCR</sequence>
<dbReference type="Gene3D" id="2.10.50.10">
    <property type="entry name" value="Tumor Necrosis Factor Receptor, subunit A, domain 2"/>
    <property type="match status" value="2"/>
</dbReference>
<keyword evidence="1" id="KW-0677">Repeat</keyword>
<organism evidence="4 5">
    <name type="scientific">Paramuricea clavata</name>
    <name type="common">Red gorgonian</name>
    <name type="synonym">Violescent sea-whip</name>
    <dbReference type="NCBI Taxonomy" id="317549"/>
    <lineage>
        <taxon>Eukaryota</taxon>
        <taxon>Metazoa</taxon>
        <taxon>Cnidaria</taxon>
        <taxon>Anthozoa</taxon>
        <taxon>Octocorallia</taxon>
        <taxon>Malacalcyonacea</taxon>
        <taxon>Plexauridae</taxon>
        <taxon>Paramuricea</taxon>
    </lineage>
</organism>
<dbReference type="PROSITE" id="PS01186">
    <property type="entry name" value="EGF_2"/>
    <property type="match status" value="1"/>
</dbReference>
<dbReference type="EMBL" id="CACRXK020003217">
    <property type="protein sequence ID" value="CAB3997886.1"/>
    <property type="molecule type" value="Genomic_DNA"/>
</dbReference>
<protein>
    <submittedName>
        <fullName evidence="4">Uncharacterized protein</fullName>
    </submittedName>
</protein>
<dbReference type="Gene3D" id="3.40.50.410">
    <property type="entry name" value="von Willebrand factor, type A domain"/>
    <property type="match status" value="1"/>
</dbReference>
<gene>
    <name evidence="4" type="ORF">PACLA_8A065211</name>
</gene>
<dbReference type="SUPFAM" id="SSF57535">
    <property type="entry name" value="Complement control module/SCR domain"/>
    <property type="match status" value="3"/>
</dbReference>
<evidence type="ECO:0000313" key="4">
    <source>
        <dbReference type="EMBL" id="CAB3997886.1"/>
    </source>
</evidence>
<dbReference type="SUPFAM" id="SSF57184">
    <property type="entry name" value="Growth factor receptor domain"/>
    <property type="match status" value="1"/>
</dbReference>
<dbReference type="InterPro" id="IPR003410">
    <property type="entry name" value="HYR_dom"/>
</dbReference>
<accession>A0A6S7H573</accession>
<evidence type="ECO:0000256" key="3">
    <source>
        <dbReference type="PROSITE-ProRule" id="PRU00302"/>
    </source>
</evidence>
<dbReference type="PANTHER" id="PTHR46343">
    <property type="entry name" value="HYR DOMAIN-CONTAINING PROTEIN"/>
    <property type="match status" value="1"/>
</dbReference>
<keyword evidence="3" id="KW-0768">Sushi</keyword>
<dbReference type="SMART" id="SM00032">
    <property type="entry name" value="CCP"/>
    <property type="match status" value="3"/>
</dbReference>
<dbReference type="AlphaFoldDB" id="A0A6S7H573"/>
<reference evidence="4" key="1">
    <citation type="submission" date="2020-04" db="EMBL/GenBank/DDBJ databases">
        <authorList>
            <person name="Alioto T."/>
            <person name="Alioto T."/>
            <person name="Gomez Garrido J."/>
        </authorList>
    </citation>
    <scope>NUCLEOTIDE SEQUENCE</scope>
    <source>
        <strain evidence="4">A484AB</strain>
    </source>
</reference>
<comment type="caution">
    <text evidence="3">Lacks conserved residue(s) required for the propagation of feature annotation.</text>
</comment>
<keyword evidence="2 3" id="KW-1015">Disulfide bond</keyword>
<evidence type="ECO:0000256" key="1">
    <source>
        <dbReference type="ARBA" id="ARBA00022737"/>
    </source>
</evidence>
<dbReference type="Pfam" id="PF07699">
    <property type="entry name" value="Ephrin_rec_like"/>
    <property type="match status" value="2"/>
</dbReference>
<dbReference type="InterPro" id="IPR002035">
    <property type="entry name" value="VWF_A"/>
</dbReference>
<dbReference type="Pfam" id="PF00092">
    <property type="entry name" value="VWA"/>
    <property type="match status" value="1"/>
</dbReference>
<dbReference type="Pfam" id="PF02494">
    <property type="entry name" value="HYR"/>
    <property type="match status" value="2"/>
</dbReference>
<dbReference type="SMART" id="SM00327">
    <property type="entry name" value="VWA"/>
    <property type="match status" value="1"/>
</dbReference>
<keyword evidence="5" id="KW-1185">Reference proteome</keyword>
<dbReference type="PROSITE" id="PS50825">
    <property type="entry name" value="HYR"/>
    <property type="match status" value="2"/>
</dbReference>
<feature type="disulfide bond" evidence="3">
    <location>
        <begin position="393"/>
        <end position="420"/>
    </location>
</feature>
<name>A0A6S7H573_PARCT</name>
<dbReference type="Proteomes" id="UP001152795">
    <property type="component" value="Unassembled WGS sequence"/>
</dbReference>
<dbReference type="InterPro" id="IPR036465">
    <property type="entry name" value="vWFA_dom_sf"/>
</dbReference>
<feature type="disulfide bond" evidence="3">
    <location>
        <begin position="515"/>
        <end position="542"/>
    </location>
</feature>
<dbReference type="OrthoDB" id="6018410at2759"/>
<dbReference type="PANTHER" id="PTHR46343:SF2">
    <property type="entry name" value="SUSHI_VON WILLEBRAND FACTOR TYPE A_EGF_PENTRAXIN DOMAIN-CONTAINING 1"/>
    <property type="match status" value="1"/>
</dbReference>
<dbReference type="InterPro" id="IPR035976">
    <property type="entry name" value="Sushi/SCR/CCP_sf"/>
</dbReference>
<feature type="non-terminal residue" evidence="4">
    <location>
        <position position="1"/>
    </location>
</feature>